<protein>
    <submittedName>
        <fullName evidence="1">Uncharacterized protein</fullName>
    </submittedName>
</protein>
<sequence>MSTVGSTLATSARHMLTCSWDFGDTTAGDQFLSWCRVKYSSPPPKCTIRSVLTGFRSRAPLVFGCRRFLVWLPKEVDALCPWGSASTSPRIAGSLPGPLTILDYLPVVWGWVVHTSADETLLVFYPPCSPLSLRLPSTSSHK</sequence>
<comment type="caution">
    <text evidence="1">The sequence shown here is derived from an EMBL/GenBank/DDBJ whole genome shotgun (WGS) entry which is preliminary data.</text>
</comment>
<evidence type="ECO:0000313" key="1">
    <source>
        <dbReference type="EMBL" id="PHJ16449.1"/>
    </source>
</evidence>
<gene>
    <name evidence="1" type="ORF">CSUI_009738</name>
</gene>
<reference evidence="1 2" key="1">
    <citation type="journal article" date="2017" name="Int. J. Parasitol.">
        <title>The genome of the protozoan parasite Cystoisospora suis and a reverse vaccinology approach to identify vaccine candidates.</title>
        <authorList>
            <person name="Palmieri N."/>
            <person name="Shrestha A."/>
            <person name="Ruttkowski B."/>
            <person name="Beck T."/>
            <person name="Vogl C."/>
            <person name="Tomley F."/>
            <person name="Blake D.P."/>
            <person name="Joachim A."/>
        </authorList>
    </citation>
    <scope>NUCLEOTIDE SEQUENCE [LARGE SCALE GENOMIC DNA]</scope>
    <source>
        <strain evidence="1 2">Wien I</strain>
    </source>
</reference>
<dbReference type="Proteomes" id="UP000221165">
    <property type="component" value="Unassembled WGS sequence"/>
</dbReference>
<organism evidence="1 2">
    <name type="scientific">Cystoisospora suis</name>
    <dbReference type="NCBI Taxonomy" id="483139"/>
    <lineage>
        <taxon>Eukaryota</taxon>
        <taxon>Sar</taxon>
        <taxon>Alveolata</taxon>
        <taxon>Apicomplexa</taxon>
        <taxon>Conoidasida</taxon>
        <taxon>Coccidia</taxon>
        <taxon>Eucoccidiorida</taxon>
        <taxon>Eimeriorina</taxon>
        <taxon>Sarcocystidae</taxon>
        <taxon>Cystoisospora</taxon>
    </lineage>
</organism>
<dbReference type="RefSeq" id="XP_067918178.1">
    <property type="nucleotide sequence ID" value="XM_068069848.1"/>
</dbReference>
<name>A0A2C6KH49_9APIC</name>
<keyword evidence="2" id="KW-1185">Reference proteome</keyword>
<accession>A0A2C6KH49</accession>
<dbReference type="VEuPathDB" id="ToxoDB:CSUI_009738"/>
<proteinExistence type="predicted"/>
<evidence type="ECO:0000313" key="2">
    <source>
        <dbReference type="Proteomes" id="UP000221165"/>
    </source>
</evidence>
<dbReference type="GeneID" id="94433059"/>
<dbReference type="EMBL" id="MIGC01005940">
    <property type="protein sequence ID" value="PHJ16449.1"/>
    <property type="molecule type" value="Genomic_DNA"/>
</dbReference>
<dbReference type="AlphaFoldDB" id="A0A2C6KH49"/>